<feature type="transmembrane region" description="Helical" evidence="1">
    <location>
        <begin position="111"/>
        <end position="131"/>
    </location>
</feature>
<dbReference type="AlphaFoldDB" id="A0A163EA39"/>
<feature type="transmembrane region" description="Helical" evidence="1">
    <location>
        <begin position="236"/>
        <end position="261"/>
    </location>
</feature>
<evidence type="ECO:0000313" key="2">
    <source>
        <dbReference type="EMBL" id="OAD77590.1"/>
    </source>
</evidence>
<keyword evidence="1" id="KW-1133">Transmembrane helix</keyword>
<dbReference type="Pfam" id="PF14808">
    <property type="entry name" value="TMEM164"/>
    <property type="match status" value="1"/>
</dbReference>
<dbReference type="PANTHER" id="PTHR20948:SF2">
    <property type="entry name" value="TRANSMEMBRANE PROTEIN 164"/>
    <property type="match status" value="1"/>
</dbReference>
<feature type="transmembrane region" description="Helical" evidence="1">
    <location>
        <begin position="86"/>
        <end position="105"/>
    </location>
</feature>
<dbReference type="VEuPathDB" id="FungiDB:PHYBLDRAFT_179917"/>
<accession>A0A163EA39</accession>
<keyword evidence="1" id="KW-0812">Transmembrane</keyword>
<dbReference type="RefSeq" id="XP_018295630.1">
    <property type="nucleotide sequence ID" value="XM_018438231.1"/>
</dbReference>
<evidence type="ECO:0000256" key="1">
    <source>
        <dbReference type="SAM" id="Phobius"/>
    </source>
</evidence>
<reference evidence="3" key="1">
    <citation type="submission" date="2015-06" db="EMBL/GenBank/DDBJ databases">
        <title>Expansion of signal transduction pathways in fungi by whole-genome duplication.</title>
        <authorList>
            <consortium name="DOE Joint Genome Institute"/>
            <person name="Corrochano L.M."/>
            <person name="Kuo A."/>
            <person name="Marcet-Houben M."/>
            <person name="Polaino S."/>
            <person name="Salamov A."/>
            <person name="Villalobos J.M."/>
            <person name="Alvarez M.I."/>
            <person name="Avalos J."/>
            <person name="Benito E.P."/>
            <person name="Benoit I."/>
            <person name="Burger G."/>
            <person name="Camino L.P."/>
            <person name="Canovas D."/>
            <person name="Cerda-Olmedo E."/>
            <person name="Cheng J.-F."/>
            <person name="Dominguez A."/>
            <person name="Elias M."/>
            <person name="Eslava A.P."/>
            <person name="Glaser F."/>
            <person name="Grimwood J."/>
            <person name="Gutierrez G."/>
            <person name="Heitman J."/>
            <person name="Henrissat B."/>
            <person name="Iturriaga E.A."/>
            <person name="Lang B.F."/>
            <person name="Lavin J.L."/>
            <person name="Lee S."/>
            <person name="Li W."/>
            <person name="Lindquist E."/>
            <person name="Lopez-Garcia S."/>
            <person name="Luque E.M."/>
            <person name="Marcos A.T."/>
            <person name="Martin J."/>
            <person name="McCluskey K."/>
            <person name="Medina H.R."/>
            <person name="Miralles-Duran A."/>
            <person name="Miyazaki A."/>
            <person name="Munoz-Torres E."/>
            <person name="Oguiza J.A."/>
            <person name="Ohm R."/>
            <person name="Olmedo M."/>
            <person name="Orejas M."/>
            <person name="Ortiz-Castellanos L."/>
            <person name="Pisabarro A.G."/>
            <person name="Rodriguez-Romero J."/>
            <person name="Ruiz-Herrera J."/>
            <person name="Ruiz-Vazquez R."/>
            <person name="Sanz C."/>
            <person name="Schackwitz W."/>
            <person name="Schmutz J."/>
            <person name="Shahriari M."/>
            <person name="Shelest E."/>
            <person name="Silva-Franco F."/>
            <person name="Soanes D."/>
            <person name="Syed K."/>
            <person name="Tagua V.G."/>
            <person name="Talbot N.J."/>
            <person name="Thon M."/>
            <person name="De vries R.P."/>
            <person name="Wiebenga A."/>
            <person name="Yadav J.S."/>
            <person name="Braun E.L."/>
            <person name="Baker S."/>
            <person name="Garre V."/>
            <person name="Horwitz B."/>
            <person name="Torres-Martinez S."/>
            <person name="Idnurm A."/>
            <person name="Herrera-Estrella A."/>
            <person name="Gabaldon T."/>
            <person name="Grigoriev I.V."/>
        </authorList>
    </citation>
    <scope>NUCLEOTIDE SEQUENCE [LARGE SCALE GENOMIC DNA]</scope>
    <source>
        <strain evidence="3">NRRL 1555(-)</strain>
    </source>
</reference>
<protein>
    <submittedName>
        <fullName evidence="2">Uncharacterized protein</fullName>
    </submittedName>
</protein>
<dbReference type="PANTHER" id="PTHR20948">
    <property type="entry name" value="TRANSMEMBRANE PROTEIN 164"/>
    <property type="match status" value="1"/>
</dbReference>
<dbReference type="InterPro" id="IPR026508">
    <property type="entry name" value="TMEM164"/>
</dbReference>
<feature type="transmembrane region" description="Helical" evidence="1">
    <location>
        <begin position="173"/>
        <end position="190"/>
    </location>
</feature>
<dbReference type="InParanoid" id="A0A163EA39"/>
<dbReference type="Proteomes" id="UP000077315">
    <property type="component" value="Unassembled WGS sequence"/>
</dbReference>
<keyword evidence="1" id="KW-0472">Membrane</keyword>
<gene>
    <name evidence="2" type="ORF">PHYBLDRAFT_179917</name>
</gene>
<dbReference type="OrthoDB" id="17328at2759"/>
<feature type="transmembrane region" description="Helical" evidence="1">
    <location>
        <begin position="143"/>
        <end position="161"/>
    </location>
</feature>
<proteinExistence type="predicted"/>
<dbReference type="EMBL" id="KV440974">
    <property type="protein sequence ID" value="OAD77590.1"/>
    <property type="molecule type" value="Genomic_DNA"/>
</dbReference>
<sequence length="291" mass="32695">MSVINSLVASLEYWSFDFPPGSETDFEDSLGGAWYITPTHHVVEFITLAPIFLVLTAILGMRTFGKGTTAYRLLNTPEPTNTKSSWLDQALLVMTILSLGLTVIHKYYTQTLLFLLQPCHASAAVLIIIMGWPLPNRPFIPRLLFNIYLHTMWGAILALVFPDLRDHDMFGEVFNFFLEHILILIVPFYLLSTGRCVLLPASADMALFSFFLYAAYHSPLLHILSLSSGYNLNYTLVPPALGFLIAVGPWYRIIMYGIALLNMFWTRYGLVGSFVALACNNNKSLPSKKAQ</sequence>
<feature type="transmembrane region" description="Helical" evidence="1">
    <location>
        <begin position="45"/>
        <end position="65"/>
    </location>
</feature>
<name>A0A163EA39_PHYB8</name>
<dbReference type="GeneID" id="28999137"/>
<keyword evidence="3" id="KW-1185">Reference proteome</keyword>
<evidence type="ECO:0000313" key="3">
    <source>
        <dbReference type="Proteomes" id="UP000077315"/>
    </source>
</evidence>
<organism evidence="2 3">
    <name type="scientific">Phycomyces blakesleeanus (strain ATCC 8743b / DSM 1359 / FGSC 10004 / NBRC 33097 / NRRL 1555)</name>
    <dbReference type="NCBI Taxonomy" id="763407"/>
    <lineage>
        <taxon>Eukaryota</taxon>
        <taxon>Fungi</taxon>
        <taxon>Fungi incertae sedis</taxon>
        <taxon>Mucoromycota</taxon>
        <taxon>Mucoromycotina</taxon>
        <taxon>Mucoromycetes</taxon>
        <taxon>Mucorales</taxon>
        <taxon>Phycomycetaceae</taxon>
        <taxon>Phycomyces</taxon>
    </lineage>
</organism>